<protein>
    <submittedName>
        <fullName evidence="1">Antiterminator</fullName>
    </submittedName>
</protein>
<organism evidence="1 2">
    <name type="scientific">Faecalibacterium langellae</name>
    <dbReference type="NCBI Taxonomy" id="3435293"/>
    <lineage>
        <taxon>Bacteria</taxon>
        <taxon>Bacillati</taxon>
        <taxon>Bacillota</taxon>
        <taxon>Clostridia</taxon>
        <taxon>Eubacteriales</taxon>
        <taxon>Oscillospiraceae</taxon>
        <taxon>Faecalibacterium</taxon>
    </lineage>
</organism>
<proteinExistence type="predicted"/>
<name>A0ACC9D0U2_9FIRM</name>
<gene>
    <name evidence="1" type="ORF">CGS49_04770</name>
</gene>
<evidence type="ECO:0000313" key="2">
    <source>
        <dbReference type="Proteomes" id="UP000220959"/>
    </source>
</evidence>
<dbReference type="Proteomes" id="UP000220959">
    <property type="component" value="Unassembled WGS sequence"/>
</dbReference>
<comment type="caution">
    <text evidence="1">The sequence shown here is derived from an EMBL/GenBank/DDBJ whole genome shotgun (WGS) entry which is preliminary data.</text>
</comment>
<reference evidence="1 2" key="1">
    <citation type="journal article" date="2017" name="Front. Microbiol.">
        <title>New Insights into the Diversity of the Genus Faecalibacterium.</title>
        <authorList>
            <person name="Benevides L."/>
            <person name="Burman S."/>
            <person name="Martin R."/>
            <person name="Robert V."/>
            <person name="Thomas M."/>
            <person name="Miquel S."/>
            <person name="Chain F."/>
            <person name="Sokol H."/>
            <person name="Bermudez-Humaran L.G."/>
            <person name="Morrison M."/>
            <person name="Langella P."/>
            <person name="Azevedo V.A."/>
            <person name="Chatel J.M."/>
            <person name="Soares S."/>
        </authorList>
    </citation>
    <scope>NUCLEOTIDE SEQUENCE [LARGE SCALE GENOMIC DNA]</scope>
    <source>
        <strain evidence="2">CNCM I-4541</strain>
    </source>
</reference>
<accession>A0ACC9D0U2</accession>
<dbReference type="EMBL" id="NMTR01000012">
    <property type="protein sequence ID" value="PDX61711.1"/>
    <property type="molecule type" value="Genomic_DNA"/>
</dbReference>
<keyword evidence="2" id="KW-1185">Reference proteome</keyword>
<evidence type="ECO:0000313" key="1">
    <source>
        <dbReference type="EMBL" id="PDX61711.1"/>
    </source>
</evidence>
<sequence length="280" mass="31831">MQIFKKINNNVALARDAKGRELVVFGKGIGFPAMPYELTDLSAVQRTFYDVNEKYFALLRDIPGEVFLLADDIAADAQDELDCSLSPNLTYALADHLNFAIQRCRDGIALQTPLAYDIRHLYPHEYSLAKQALHQIRDTLHVDLPAEEAVSIAMHFITAEAEVGDMHSTILTAKVVSEISALVEENLSVKLDKDSFSFSRFAMHLRYLVQRMMHGKPLSGDTGMDSMFRTVSREYPKIYACVQKINDFLTATYGWPCSKEEQLYLIMHIHRVCCERTEEE</sequence>